<dbReference type="EC" id="2.7.13.3" evidence="3"/>
<evidence type="ECO:0000256" key="13">
    <source>
        <dbReference type="SAM" id="Coils"/>
    </source>
</evidence>
<dbReference type="InterPro" id="IPR029151">
    <property type="entry name" value="Sensor-like_sf"/>
</dbReference>
<dbReference type="PANTHER" id="PTHR43047">
    <property type="entry name" value="TWO-COMPONENT HISTIDINE PROTEIN KINASE"/>
    <property type="match status" value="1"/>
</dbReference>
<comment type="catalytic activity">
    <reaction evidence="1">
        <text>ATP + protein L-histidine = ADP + protein N-phospho-L-histidine.</text>
        <dbReference type="EC" id="2.7.13.3"/>
    </reaction>
</comment>
<dbReference type="InterPro" id="IPR003661">
    <property type="entry name" value="HisK_dim/P_dom"/>
</dbReference>
<dbReference type="InterPro" id="IPR011006">
    <property type="entry name" value="CheY-like_superfamily"/>
</dbReference>
<dbReference type="CDD" id="cd00130">
    <property type="entry name" value="PAS"/>
    <property type="match status" value="2"/>
</dbReference>
<dbReference type="Gene3D" id="3.40.50.2300">
    <property type="match status" value="1"/>
</dbReference>
<dbReference type="Pfam" id="PF13426">
    <property type="entry name" value="PAS_9"/>
    <property type="match status" value="1"/>
</dbReference>
<organism evidence="20">
    <name type="scientific">hydrothermal vent metagenome</name>
    <dbReference type="NCBI Taxonomy" id="652676"/>
    <lineage>
        <taxon>unclassified sequences</taxon>
        <taxon>metagenomes</taxon>
        <taxon>ecological metagenomes</taxon>
    </lineage>
</organism>
<dbReference type="SUPFAM" id="SSF52172">
    <property type="entry name" value="CheY-like"/>
    <property type="match status" value="1"/>
</dbReference>
<dbReference type="CDD" id="cd16922">
    <property type="entry name" value="HATPase_EvgS-ArcB-TorS-like"/>
    <property type="match status" value="1"/>
</dbReference>
<evidence type="ECO:0000256" key="12">
    <source>
        <dbReference type="ARBA" id="ARBA00023012"/>
    </source>
</evidence>
<gene>
    <name evidence="20" type="ORF">MNBD_NITROSPINAE02-293</name>
</gene>
<dbReference type="SMART" id="SM00448">
    <property type="entry name" value="REC"/>
    <property type="match status" value="1"/>
</dbReference>
<keyword evidence="12" id="KW-0902">Two-component regulatory system</keyword>
<dbReference type="InterPro" id="IPR036890">
    <property type="entry name" value="HATPase_C_sf"/>
</dbReference>
<dbReference type="PROSITE" id="PS50110">
    <property type="entry name" value="RESPONSE_REGULATORY"/>
    <property type="match status" value="1"/>
</dbReference>
<keyword evidence="10" id="KW-0067">ATP-binding</keyword>
<dbReference type="InterPro" id="IPR001789">
    <property type="entry name" value="Sig_transdc_resp-reg_receiver"/>
</dbReference>
<dbReference type="GO" id="GO:0005886">
    <property type="term" value="C:plasma membrane"/>
    <property type="evidence" value="ECO:0007669"/>
    <property type="project" value="UniProtKB-SubCell"/>
</dbReference>
<proteinExistence type="predicted"/>
<dbReference type="Gene3D" id="3.30.450.20">
    <property type="entry name" value="PAS domain"/>
    <property type="match status" value="4"/>
</dbReference>
<dbReference type="InterPro" id="IPR004358">
    <property type="entry name" value="Sig_transdc_His_kin-like_C"/>
</dbReference>
<dbReference type="PRINTS" id="PR00344">
    <property type="entry name" value="BCTRLSENSOR"/>
</dbReference>
<dbReference type="Pfam" id="PF02518">
    <property type="entry name" value="HATPase_c"/>
    <property type="match status" value="1"/>
</dbReference>
<keyword evidence="11 15" id="KW-1133">Transmembrane helix</keyword>
<sequence length="1008" mass="112500">MLKRFLLILAPIAVLLWGTLWLVYHTETEAKKTLIKIKEKDHVRLQLSALTSHFHNVISDLGILSESHELLQLAEGAPGYSLDDLKNDLVSFSLKKKIYDQIRYIDKGGMEMVRIDYNNGKPFAVEKNSLQNKAGRYYFTSSMALGKGENFISSLDLNIENGAVEKPFKPVIRLGAPIFGHGGEKNGVLILNYLASGLLAKFKAVSKDSLGENSLLNAKGYWLSSAQPGNEWGFMFENGKDKTYSRDFPNAWKIISEGDSGQFMNAKGLFTFSTFYPIITANKHHIKKSINHDHSIRDTRKWKIAAFVSSAEFDQEVTKKAGKLLDDLAKLYALIIVLAGGGAFALVRAGAVRRKAEKELLLSVIKYRELFDNATEMIVTIGLKGKIQSANKAAERMVGYSIDEILTMNISDLMTPVNMQKVMAMVEKKLKGDAKTVYELEIMTKENETLKVEVSSTIIYEDGRPVGSQAFVRDITERKRAEEELKKYRDHLEEQVEKRTAEVRRLYEAIEQSGEMVVITDTDGVIEYANLATARTTGYDKKELIGGKSSLLNSGKHDHAFYEKLWSTILGGEMWNGAIINKKKSGELYYEEMTISPLKNNAGEITHFIAIKRDISERIKAEETLKAAKDEAEKANRAKSVFLSSMSHELRTPLNAILGFAQLIMTDKKKPPSASQKNSLSHILLSGDHLLELINEVLDLSKIDAGKLNISPVDFALEPAINEVIVTAKQLAIKRKIKIHRYKEEKAWFIRADLTRFRQVMLNLVSNAVKYNCEEGKVTITVEPAGEKMLRINVSDTGHGIPDNKLDMLFEPFARFGSETSAIEGTGIGLTITKRLVKAMGGEIGLESVIGKGTRFYIDFPKGDEEKARASEGRETQDERGTKNGEKAKTLLYVEDDTTNLALVKNILERRPNISIRSAERGKEGLEIAFDKKPDIILLDIDLPDMNGYEVLTRLKTSDKTSGVPVVAVSANAMPSDIEKGKSAGFDDYITKPINVRNFLEIIDTLLG</sequence>
<keyword evidence="8" id="KW-0547">Nucleotide-binding</keyword>
<evidence type="ECO:0000256" key="1">
    <source>
        <dbReference type="ARBA" id="ARBA00000085"/>
    </source>
</evidence>
<evidence type="ECO:0000256" key="15">
    <source>
        <dbReference type="SAM" id="Phobius"/>
    </source>
</evidence>
<dbReference type="NCBIfam" id="TIGR00229">
    <property type="entry name" value="sensory_box"/>
    <property type="match status" value="2"/>
</dbReference>
<evidence type="ECO:0000259" key="17">
    <source>
        <dbReference type="PROSITE" id="PS50110"/>
    </source>
</evidence>
<dbReference type="InterPro" id="IPR005467">
    <property type="entry name" value="His_kinase_dom"/>
</dbReference>
<keyword evidence="6" id="KW-0808">Transferase</keyword>
<dbReference type="InterPro" id="IPR000700">
    <property type="entry name" value="PAS-assoc_C"/>
</dbReference>
<evidence type="ECO:0000256" key="2">
    <source>
        <dbReference type="ARBA" id="ARBA00004651"/>
    </source>
</evidence>
<reference evidence="20" key="1">
    <citation type="submission" date="2018-06" db="EMBL/GenBank/DDBJ databases">
        <authorList>
            <person name="Zhirakovskaya E."/>
        </authorList>
    </citation>
    <scope>NUCLEOTIDE SEQUENCE</scope>
</reference>
<feature type="transmembrane region" description="Helical" evidence="15">
    <location>
        <begin position="331"/>
        <end position="351"/>
    </location>
</feature>
<dbReference type="InterPro" id="IPR048760">
    <property type="entry name" value="VP0354-like_sensor_dom"/>
</dbReference>
<keyword evidence="9" id="KW-0418">Kinase</keyword>
<evidence type="ECO:0000256" key="7">
    <source>
        <dbReference type="ARBA" id="ARBA00022692"/>
    </source>
</evidence>
<feature type="region of interest" description="Disordered" evidence="14">
    <location>
        <begin position="867"/>
        <end position="887"/>
    </location>
</feature>
<name>A0A3B1BD18_9ZZZZ</name>
<keyword evidence="4" id="KW-1003">Cell membrane</keyword>
<feature type="domain" description="PAC" evidence="19">
    <location>
        <begin position="436"/>
        <end position="487"/>
    </location>
</feature>
<dbReference type="FunFam" id="3.30.565.10:FF:000006">
    <property type="entry name" value="Sensor histidine kinase WalK"/>
    <property type="match status" value="1"/>
</dbReference>
<evidence type="ECO:0000256" key="14">
    <source>
        <dbReference type="SAM" id="MobiDB-lite"/>
    </source>
</evidence>
<dbReference type="SUPFAM" id="SSF103190">
    <property type="entry name" value="Sensory domain-like"/>
    <property type="match status" value="2"/>
</dbReference>
<dbReference type="PROSITE" id="PS50109">
    <property type="entry name" value="HIS_KIN"/>
    <property type="match status" value="1"/>
</dbReference>
<dbReference type="Pfam" id="PF00512">
    <property type="entry name" value="HisKA"/>
    <property type="match status" value="1"/>
</dbReference>
<keyword evidence="15" id="KW-0472">Membrane</keyword>
<dbReference type="SMART" id="SM00086">
    <property type="entry name" value="PAC"/>
    <property type="match status" value="2"/>
</dbReference>
<evidence type="ECO:0000259" key="18">
    <source>
        <dbReference type="PROSITE" id="PS50112"/>
    </source>
</evidence>
<evidence type="ECO:0000259" key="16">
    <source>
        <dbReference type="PROSITE" id="PS50109"/>
    </source>
</evidence>
<feature type="domain" description="PAS" evidence="18">
    <location>
        <begin position="363"/>
        <end position="433"/>
    </location>
</feature>
<keyword evidence="13" id="KW-0175">Coiled coil</keyword>
<evidence type="ECO:0000256" key="6">
    <source>
        <dbReference type="ARBA" id="ARBA00022679"/>
    </source>
</evidence>
<dbReference type="PROSITE" id="PS50113">
    <property type="entry name" value="PAC"/>
    <property type="match status" value="2"/>
</dbReference>
<evidence type="ECO:0000256" key="3">
    <source>
        <dbReference type="ARBA" id="ARBA00012438"/>
    </source>
</evidence>
<feature type="coiled-coil region" evidence="13">
    <location>
        <begin position="478"/>
        <end position="509"/>
    </location>
</feature>
<protein>
    <recommendedName>
        <fullName evidence="3">histidine kinase</fullName>
        <ecNumber evidence="3">2.7.13.3</ecNumber>
    </recommendedName>
</protein>
<evidence type="ECO:0000313" key="20">
    <source>
        <dbReference type="EMBL" id="VAX16176.1"/>
    </source>
</evidence>
<feature type="domain" description="PAS" evidence="18">
    <location>
        <begin position="502"/>
        <end position="546"/>
    </location>
</feature>
<evidence type="ECO:0000256" key="4">
    <source>
        <dbReference type="ARBA" id="ARBA00022475"/>
    </source>
</evidence>
<dbReference type="EMBL" id="UOGE01000004">
    <property type="protein sequence ID" value="VAX16176.1"/>
    <property type="molecule type" value="Genomic_DNA"/>
</dbReference>
<dbReference type="AlphaFoldDB" id="A0A3B1BD18"/>
<comment type="subcellular location">
    <subcellularLocation>
        <location evidence="2">Cell membrane</location>
        <topology evidence="2">Multi-pass membrane protein</topology>
    </subcellularLocation>
</comment>
<feature type="domain" description="Response regulatory" evidence="17">
    <location>
        <begin position="890"/>
        <end position="1007"/>
    </location>
</feature>
<dbReference type="InterPro" id="IPR000014">
    <property type="entry name" value="PAS"/>
</dbReference>
<dbReference type="Pfam" id="PF00072">
    <property type="entry name" value="Response_reg"/>
    <property type="match status" value="1"/>
</dbReference>
<dbReference type="GO" id="GO:0006355">
    <property type="term" value="P:regulation of DNA-templated transcription"/>
    <property type="evidence" value="ECO:0007669"/>
    <property type="project" value="InterPro"/>
</dbReference>
<evidence type="ECO:0000256" key="5">
    <source>
        <dbReference type="ARBA" id="ARBA00022553"/>
    </source>
</evidence>
<feature type="coiled-coil region" evidence="13">
    <location>
        <begin position="611"/>
        <end position="638"/>
    </location>
</feature>
<keyword evidence="5" id="KW-0597">Phosphoprotein</keyword>
<feature type="domain" description="Histidine kinase" evidence="16">
    <location>
        <begin position="645"/>
        <end position="864"/>
    </location>
</feature>
<dbReference type="SUPFAM" id="SSF47384">
    <property type="entry name" value="Homodimeric domain of signal transducing histidine kinase"/>
    <property type="match status" value="1"/>
</dbReference>
<evidence type="ECO:0000256" key="8">
    <source>
        <dbReference type="ARBA" id="ARBA00022741"/>
    </source>
</evidence>
<dbReference type="InterPro" id="IPR036097">
    <property type="entry name" value="HisK_dim/P_sf"/>
</dbReference>
<dbReference type="InterPro" id="IPR001610">
    <property type="entry name" value="PAC"/>
</dbReference>
<dbReference type="GO" id="GO:0005524">
    <property type="term" value="F:ATP binding"/>
    <property type="evidence" value="ECO:0007669"/>
    <property type="project" value="UniProtKB-KW"/>
</dbReference>
<accession>A0A3B1BD18</accession>
<evidence type="ECO:0000256" key="11">
    <source>
        <dbReference type="ARBA" id="ARBA00022989"/>
    </source>
</evidence>
<dbReference type="InterPro" id="IPR013767">
    <property type="entry name" value="PAS_fold"/>
</dbReference>
<dbReference type="SMART" id="SM00387">
    <property type="entry name" value="HATPase_c"/>
    <property type="match status" value="1"/>
</dbReference>
<dbReference type="SUPFAM" id="SSF55785">
    <property type="entry name" value="PYP-like sensor domain (PAS domain)"/>
    <property type="match status" value="2"/>
</dbReference>
<dbReference type="CDD" id="cd00082">
    <property type="entry name" value="HisKA"/>
    <property type="match status" value="1"/>
</dbReference>
<dbReference type="SUPFAM" id="SSF55874">
    <property type="entry name" value="ATPase domain of HSP90 chaperone/DNA topoisomerase II/histidine kinase"/>
    <property type="match status" value="1"/>
</dbReference>
<dbReference type="Gene3D" id="3.30.565.10">
    <property type="entry name" value="Histidine kinase-like ATPase, C-terminal domain"/>
    <property type="match status" value="1"/>
</dbReference>
<dbReference type="InterPro" id="IPR035965">
    <property type="entry name" value="PAS-like_dom_sf"/>
</dbReference>
<dbReference type="Gene3D" id="1.10.287.130">
    <property type="match status" value="1"/>
</dbReference>
<keyword evidence="7 15" id="KW-0812">Transmembrane</keyword>
<feature type="domain" description="PAC" evidence="19">
    <location>
        <begin position="573"/>
        <end position="627"/>
    </location>
</feature>
<dbReference type="Pfam" id="PF21623">
    <property type="entry name" value="HK_sensor_dom_bact"/>
    <property type="match status" value="1"/>
</dbReference>
<dbReference type="SMART" id="SM00388">
    <property type="entry name" value="HisKA"/>
    <property type="match status" value="1"/>
</dbReference>
<dbReference type="InterPro" id="IPR003594">
    <property type="entry name" value="HATPase_dom"/>
</dbReference>
<dbReference type="GO" id="GO:0000155">
    <property type="term" value="F:phosphorelay sensor kinase activity"/>
    <property type="evidence" value="ECO:0007669"/>
    <property type="project" value="InterPro"/>
</dbReference>
<evidence type="ECO:0000256" key="10">
    <source>
        <dbReference type="ARBA" id="ARBA00022840"/>
    </source>
</evidence>
<dbReference type="Pfam" id="PF00989">
    <property type="entry name" value="PAS"/>
    <property type="match status" value="1"/>
</dbReference>
<evidence type="ECO:0000256" key="9">
    <source>
        <dbReference type="ARBA" id="ARBA00022777"/>
    </source>
</evidence>
<dbReference type="PROSITE" id="PS50112">
    <property type="entry name" value="PAS"/>
    <property type="match status" value="2"/>
</dbReference>
<dbReference type="SMART" id="SM00091">
    <property type="entry name" value="PAS"/>
    <property type="match status" value="2"/>
</dbReference>
<evidence type="ECO:0000259" key="19">
    <source>
        <dbReference type="PROSITE" id="PS50113"/>
    </source>
</evidence>